<accession>A0A7W7PSP0</accession>
<protein>
    <submittedName>
        <fullName evidence="2">Uncharacterized protein</fullName>
    </submittedName>
</protein>
<dbReference type="EMBL" id="JACHJI010000007">
    <property type="protein sequence ID" value="MBB4900245.1"/>
    <property type="molecule type" value="Genomic_DNA"/>
</dbReference>
<sequence length="31" mass="3298">MIARADYIRGDGGHTLDPGTDRPGNQGENRG</sequence>
<organism evidence="2 3">
    <name type="scientific">Streptomyces griseomycini</name>
    <dbReference type="NCBI Taxonomy" id="66895"/>
    <lineage>
        <taxon>Bacteria</taxon>
        <taxon>Bacillati</taxon>
        <taxon>Actinomycetota</taxon>
        <taxon>Actinomycetes</taxon>
        <taxon>Kitasatosporales</taxon>
        <taxon>Streptomycetaceae</taxon>
        <taxon>Streptomyces</taxon>
    </lineage>
</organism>
<gene>
    <name evidence="2" type="ORF">FHS37_004307</name>
</gene>
<dbReference type="AlphaFoldDB" id="A0A7W7PSP0"/>
<feature type="region of interest" description="Disordered" evidence="1">
    <location>
        <begin position="1"/>
        <end position="31"/>
    </location>
</feature>
<dbReference type="Proteomes" id="UP000579523">
    <property type="component" value="Unassembled WGS sequence"/>
</dbReference>
<feature type="compositionally biased region" description="Basic and acidic residues" evidence="1">
    <location>
        <begin position="1"/>
        <end position="14"/>
    </location>
</feature>
<proteinExistence type="predicted"/>
<comment type="caution">
    <text evidence="2">The sequence shown here is derived from an EMBL/GenBank/DDBJ whole genome shotgun (WGS) entry which is preliminary data.</text>
</comment>
<reference evidence="2 3" key="1">
    <citation type="submission" date="2020-08" db="EMBL/GenBank/DDBJ databases">
        <title>Genomic Encyclopedia of Type Strains, Phase III (KMG-III): the genomes of soil and plant-associated and newly described type strains.</title>
        <authorList>
            <person name="Whitman W."/>
        </authorList>
    </citation>
    <scope>NUCLEOTIDE SEQUENCE [LARGE SCALE GENOMIC DNA]</scope>
    <source>
        <strain evidence="2 3">CECT 3273</strain>
    </source>
</reference>
<name>A0A7W7PSP0_9ACTN</name>
<keyword evidence="3" id="KW-1185">Reference proteome</keyword>
<evidence type="ECO:0000313" key="2">
    <source>
        <dbReference type="EMBL" id="MBB4900245.1"/>
    </source>
</evidence>
<evidence type="ECO:0000313" key="3">
    <source>
        <dbReference type="Proteomes" id="UP000579523"/>
    </source>
</evidence>
<evidence type="ECO:0000256" key="1">
    <source>
        <dbReference type="SAM" id="MobiDB-lite"/>
    </source>
</evidence>